<feature type="compositionally biased region" description="Basic and acidic residues" evidence="1">
    <location>
        <begin position="312"/>
        <end position="326"/>
    </location>
</feature>
<sequence>MAKWEATKENISITHFINPHLFWYHKVGVSNDEYRAIAKVEKELADYYSDHQAWTQGRRHPPKNTIVAVKFLAWNKLIRARVDHITGFGKTVAGGEFIMWALDYGFPFQTKADQIYRLPSKFATPINYIRCGGLSNILPAEEFFMNNEMITVVSNKWHQRACDVIEKALNGSECIVFAKEFTSNEQDWGELIIKTNMGVKYRVNDQLVSLHLAANAVSNFRIECHKLKTANISPWLCNNGNSKFQINRAYIYPGIRKIIHNGIETHEIECDDKAKQKVEEWYERNQFTAGQKTGFLDTTTEYTVTEGSVTNTKDDEQNADTEKASGSDESQLMQLAGVLSKSRIKKYVWGRLSEPPPPDDGDFDMEVNKAKTNKTLDTVDSEISSIKYLHLKDSTINTYNSTANLGNQQGKRVGNTCSMPKTDSKCDAEISLNPTKITLKENNNSIGTLAEYLINIRKQYINNKTDELIITDTGSVCTAKKPQTRRKVSTTTITKRNASSKNKIADLCSNFHGLRMIPAGYDIMNLHDYNDQDHWHCKKSTLNDRAPHNEMDLFDFAN</sequence>
<evidence type="ECO:0000313" key="3">
    <source>
        <dbReference type="EMBL" id="JAC04549.1"/>
    </source>
</evidence>
<feature type="region of interest" description="Disordered" evidence="1">
    <location>
        <begin position="306"/>
        <end position="328"/>
    </location>
</feature>
<evidence type="ECO:0000256" key="1">
    <source>
        <dbReference type="SAM" id="MobiDB-lite"/>
    </source>
</evidence>
<dbReference type="InterPro" id="IPR002999">
    <property type="entry name" value="Tudor"/>
</dbReference>
<accession>W8C532</accession>
<dbReference type="AlphaFoldDB" id="W8C532"/>
<dbReference type="EMBL" id="GAMC01002007">
    <property type="protein sequence ID" value="JAC04549.1"/>
    <property type="molecule type" value="mRNA"/>
</dbReference>
<organism evidence="3">
    <name type="scientific">Ceratitis capitata</name>
    <name type="common">Mediterranean fruit fly</name>
    <name type="synonym">Tephritis capitata</name>
    <dbReference type="NCBI Taxonomy" id="7213"/>
    <lineage>
        <taxon>Eukaryota</taxon>
        <taxon>Metazoa</taxon>
        <taxon>Ecdysozoa</taxon>
        <taxon>Arthropoda</taxon>
        <taxon>Hexapoda</taxon>
        <taxon>Insecta</taxon>
        <taxon>Pterygota</taxon>
        <taxon>Neoptera</taxon>
        <taxon>Endopterygota</taxon>
        <taxon>Diptera</taxon>
        <taxon>Brachycera</taxon>
        <taxon>Muscomorpha</taxon>
        <taxon>Tephritoidea</taxon>
        <taxon>Tephritidae</taxon>
        <taxon>Ceratitis</taxon>
        <taxon>Ceratitis</taxon>
    </lineage>
</organism>
<dbReference type="Gene3D" id="2.30.30.140">
    <property type="match status" value="1"/>
</dbReference>
<proteinExistence type="evidence at transcript level"/>
<dbReference type="InterPro" id="IPR035437">
    <property type="entry name" value="SNase_OB-fold_sf"/>
</dbReference>
<dbReference type="Gene3D" id="2.40.50.90">
    <property type="match status" value="1"/>
</dbReference>
<feature type="domain" description="Tudor" evidence="2">
    <location>
        <begin position="8"/>
        <end position="131"/>
    </location>
</feature>
<reference evidence="3" key="1">
    <citation type="submission" date="2013-07" db="EMBL/GenBank/DDBJ databases">
        <authorList>
            <person name="Geib S."/>
        </authorList>
    </citation>
    <scope>NUCLEOTIDE SEQUENCE</scope>
</reference>
<evidence type="ECO:0000259" key="2">
    <source>
        <dbReference type="Pfam" id="PF00567"/>
    </source>
</evidence>
<dbReference type="Pfam" id="PF00567">
    <property type="entry name" value="TUDOR"/>
    <property type="match status" value="1"/>
</dbReference>
<dbReference type="OrthoDB" id="249932at2759"/>
<reference evidence="3" key="2">
    <citation type="journal article" date="2014" name="BMC Genomics">
        <title>A genomic perspective to assessing quality of mass-reared SIT flies used in Mediterranean fruit fly (Ceratitis capitata) eradication in California.</title>
        <authorList>
            <person name="Calla B."/>
            <person name="Hall B."/>
            <person name="Hou S."/>
            <person name="Geib S.M."/>
        </authorList>
    </citation>
    <scope>NUCLEOTIDE SEQUENCE</scope>
</reference>
<protein>
    <recommendedName>
        <fullName evidence="2">Tudor domain-containing protein</fullName>
    </recommendedName>
</protein>
<name>W8C532_CERCA</name>
<dbReference type="GO" id="GO:0005737">
    <property type="term" value="C:cytoplasm"/>
    <property type="evidence" value="ECO:0007669"/>
    <property type="project" value="UniProtKB-ARBA"/>
</dbReference>